<evidence type="ECO:0008006" key="5">
    <source>
        <dbReference type="Google" id="ProtNLM"/>
    </source>
</evidence>
<dbReference type="InterPro" id="IPR001296">
    <property type="entry name" value="Glyco_trans_1"/>
</dbReference>
<dbReference type="Proteomes" id="UP000051373">
    <property type="component" value="Unassembled WGS sequence"/>
</dbReference>
<dbReference type="PANTHER" id="PTHR45947">
    <property type="entry name" value="SULFOQUINOVOSYL TRANSFERASE SQD2"/>
    <property type="match status" value="1"/>
</dbReference>
<evidence type="ECO:0000259" key="1">
    <source>
        <dbReference type="Pfam" id="PF00534"/>
    </source>
</evidence>
<evidence type="ECO:0000259" key="2">
    <source>
        <dbReference type="Pfam" id="PF13439"/>
    </source>
</evidence>
<dbReference type="PANTHER" id="PTHR45947:SF3">
    <property type="entry name" value="SULFOQUINOVOSYL TRANSFERASE SQD2"/>
    <property type="match status" value="1"/>
</dbReference>
<accession>A0A0S8FNX8</accession>
<dbReference type="Pfam" id="PF00534">
    <property type="entry name" value="Glycos_transf_1"/>
    <property type="match status" value="1"/>
</dbReference>
<dbReference type="STRING" id="1703779.AMJ83_11130"/>
<dbReference type="Pfam" id="PF13439">
    <property type="entry name" value="Glyco_transf_4"/>
    <property type="match status" value="1"/>
</dbReference>
<evidence type="ECO:0000313" key="3">
    <source>
        <dbReference type="EMBL" id="KPK62375.1"/>
    </source>
</evidence>
<reference evidence="3 4" key="1">
    <citation type="journal article" date="2015" name="Microbiome">
        <title>Genomic resolution of linkages in carbon, nitrogen, and sulfur cycling among widespread estuary sediment bacteria.</title>
        <authorList>
            <person name="Baker B.J."/>
            <person name="Lazar C.S."/>
            <person name="Teske A.P."/>
            <person name="Dick G.J."/>
        </authorList>
    </citation>
    <scope>NUCLEOTIDE SEQUENCE [LARGE SCALE GENOMIC DNA]</scope>
    <source>
        <strain evidence="3">SM23_42</strain>
    </source>
</reference>
<evidence type="ECO:0000313" key="4">
    <source>
        <dbReference type="Proteomes" id="UP000051373"/>
    </source>
</evidence>
<dbReference type="EMBL" id="LJUJ01000040">
    <property type="protein sequence ID" value="KPK62375.1"/>
    <property type="molecule type" value="Genomic_DNA"/>
</dbReference>
<feature type="domain" description="Glycosyltransferase subfamily 4-like N-terminal" evidence="2">
    <location>
        <begin position="14"/>
        <end position="195"/>
    </location>
</feature>
<feature type="domain" description="Glycosyl transferase family 1" evidence="1">
    <location>
        <begin position="216"/>
        <end position="373"/>
    </location>
</feature>
<sequence length="399" mass="44658">MELSLILDNFYPKIGGMSIQNQEMARFLHKAGNTVRVFPLLGDARVDYGDFSYPVQPICITQFFPENYGQFNLHSIAREINKTLKGLLRMEQIGRCSIIHTDLYASGILGSIIKKMKKKRMLIYFGGNIFRNEEFSGKGEDKYHRYKGLVYTIGAKIALSIADKIIVNGEDIASELVSHGIPFEKIRIIYIGVDETLFRPDVNTRAIEEYFSGKNVSIPKGRKIVMFCGRLVNANGPFDFLEVVDNLASGVIGLIIGDGHLKKELEEKAKSIRNKVIFAGSVKHELIPAVLRFADLCIYPFTKIGGVSQVVLEAMACGKCVITTSAGAMGKVIKNGYNGFIAGVGDIRKITHCADKVLKNDSLLDRIGVRARQDILEKWCWASRISEYQRVCEEMLREN</sequence>
<comment type="caution">
    <text evidence="3">The sequence shown here is derived from an EMBL/GenBank/DDBJ whole genome shotgun (WGS) entry which is preliminary data.</text>
</comment>
<dbReference type="Gene3D" id="3.40.50.2000">
    <property type="entry name" value="Glycogen Phosphorylase B"/>
    <property type="match status" value="2"/>
</dbReference>
<dbReference type="CDD" id="cd03801">
    <property type="entry name" value="GT4_PimA-like"/>
    <property type="match status" value="1"/>
</dbReference>
<proteinExistence type="predicted"/>
<organism evidence="3 4">
    <name type="scientific">candidate division WOR_3 bacterium SM23_42</name>
    <dbReference type="NCBI Taxonomy" id="1703779"/>
    <lineage>
        <taxon>Bacteria</taxon>
        <taxon>Bacteria division WOR-3</taxon>
    </lineage>
</organism>
<dbReference type="SUPFAM" id="SSF53756">
    <property type="entry name" value="UDP-Glycosyltransferase/glycogen phosphorylase"/>
    <property type="match status" value="1"/>
</dbReference>
<gene>
    <name evidence="3" type="ORF">AMJ83_11130</name>
</gene>
<protein>
    <recommendedName>
        <fullName evidence="5">Glycosyl transferase family 1 domain-containing protein</fullName>
    </recommendedName>
</protein>
<dbReference type="AlphaFoldDB" id="A0A0S8FNX8"/>
<dbReference type="GO" id="GO:0016757">
    <property type="term" value="F:glycosyltransferase activity"/>
    <property type="evidence" value="ECO:0007669"/>
    <property type="project" value="InterPro"/>
</dbReference>
<dbReference type="InterPro" id="IPR028098">
    <property type="entry name" value="Glyco_trans_4-like_N"/>
</dbReference>
<dbReference type="InterPro" id="IPR050194">
    <property type="entry name" value="Glycosyltransferase_grp1"/>
</dbReference>
<name>A0A0S8FNX8_UNCW3</name>